<dbReference type="EMBL" id="OA565254">
    <property type="protein sequence ID" value="CAD7196615.1"/>
    <property type="molecule type" value="Genomic_DNA"/>
</dbReference>
<dbReference type="AlphaFoldDB" id="A0A7R8VGU4"/>
<evidence type="ECO:0000313" key="1">
    <source>
        <dbReference type="EMBL" id="CAD7196615.1"/>
    </source>
</evidence>
<sequence length="352" mass="39447">MTCPGNGIYVLQGEMATLLTAMRRGARWSSHSHQDEEQDILMRSFTDLKDILNQIGDLRELDSSHFLGPFLEVIRSEETTGPVTSLALAAINKFLSYGLVDPTSKSVATTVENIADAVTHARFVGTDQASDGVVLLKILQVLRTLILSPEGSMLTNESVCEIMLSCFRICFETRLSELLRRAAEHYLKDMVQLLFSRLPQFQEDLRAPSNIKKLKMRAGGLDSSRGKRKLRSSMRKLSKPSLKAEEGVVLDTKEKELATGGEVKFQTQESVVPHIAAGHLPSKDRDGLCVSSTVDFFEREWMNWEKNHQVEVLQLPPLKVLDELVELILFLEMISCYLPTHLALAGPEDHFH</sequence>
<proteinExistence type="predicted"/>
<accession>A0A7R8VGU4</accession>
<organism evidence="1">
    <name type="scientific">Timema douglasi</name>
    <name type="common">Walking stick</name>
    <dbReference type="NCBI Taxonomy" id="61478"/>
    <lineage>
        <taxon>Eukaryota</taxon>
        <taxon>Metazoa</taxon>
        <taxon>Ecdysozoa</taxon>
        <taxon>Arthropoda</taxon>
        <taxon>Hexapoda</taxon>
        <taxon>Insecta</taxon>
        <taxon>Pterygota</taxon>
        <taxon>Neoptera</taxon>
        <taxon>Polyneoptera</taxon>
        <taxon>Phasmatodea</taxon>
        <taxon>Timematodea</taxon>
        <taxon>Timematoidea</taxon>
        <taxon>Timematidae</taxon>
        <taxon>Timema</taxon>
    </lineage>
</organism>
<gene>
    <name evidence="1" type="ORF">TDIB3V08_LOCUS2956</name>
</gene>
<name>A0A7R8VGU4_TIMDO</name>
<protein>
    <submittedName>
        <fullName evidence="1">Uncharacterized protein</fullName>
    </submittedName>
</protein>
<reference evidence="1" key="1">
    <citation type="submission" date="2020-11" db="EMBL/GenBank/DDBJ databases">
        <authorList>
            <person name="Tran Van P."/>
        </authorList>
    </citation>
    <scope>NUCLEOTIDE SEQUENCE</scope>
</reference>